<dbReference type="Gene3D" id="3.40.470.10">
    <property type="entry name" value="Uracil-DNA glycosylase-like domain"/>
    <property type="match status" value="1"/>
</dbReference>
<dbReference type="AlphaFoldDB" id="A0A261TZL5"/>
<dbReference type="InterPro" id="IPR005122">
    <property type="entry name" value="Uracil-DNA_glycosylase-like"/>
</dbReference>
<dbReference type="InterPro" id="IPR036895">
    <property type="entry name" value="Uracil-DNA_glycosylase-like_sf"/>
</dbReference>
<evidence type="ECO:0000259" key="1">
    <source>
        <dbReference type="SMART" id="SM00986"/>
    </source>
</evidence>
<keyword evidence="3" id="KW-1185">Reference proteome</keyword>
<dbReference type="NCBIfam" id="TIGR04274">
    <property type="entry name" value="hypoxanDNAglyco"/>
    <property type="match status" value="1"/>
</dbReference>
<dbReference type="Proteomes" id="UP000216885">
    <property type="component" value="Unassembled WGS sequence"/>
</dbReference>
<dbReference type="SMART" id="SM00986">
    <property type="entry name" value="UDG"/>
    <property type="match status" value="1"/>
</dbReference>
<gene>
    <name evidence="2" type="ORF">CAL20_16725</name>
</gene>
<dbReference type="SUPFAM" id="SSF52141">
    <property type="entry name" value="Uracil-DNA glycosylase-like"/>
    <property type="match status" value="1"/>
</dbReference>
<sequence>MKVLTVSVFSDRIEPTAPRVQGFAPLMASGARIIVLGSMPGVASLRQQQYYAHPRNAFWPIAASVFGFDPQASYAARSEALMSSGIALWDVLQACERPGSLDANINLNSIVPNDFESFFRKNQGIVRVCFNGGKAAALYRRYVLPALTIACELQYVELPSTSPAHAAMRREEKLAVWERALTISR</sequence>
<dbReference type="InterPro" id="IPR026353">
    <property type="entry name" value="Hypoxan-DNA_Glyclase"/>
</dbReference>
<dbReference type="Pfam" id="PF03167">
    <property type="entry name" value="UDG"/>
    <property type="match status" value="1"/>
</dbReference>
<evidence type="ECO:0000313" key="2">
    <source>
        <dbReference type="EMBL" id="OZI54622.1"/>
    </source>
</evidence>
<reference evidence="2 3" key="1">
    <citation type="submission" date="2017-05" db="EMBL/GenBank/DDBJ databases">
        <title>Complete and WGS of Bordetella genogroups.</title>
        <authorList>
            <person name="Spilker T."/>
            <person name="LiPuma J."/>
        </authorList>
    </citation>
    <scope>NUCLEOTIDE SEQUENCE [LARGE SCALE GENOMIC DNA]</scope>
    <source>
        <strain evidence="2 3">AU9919</strain>
    </source>
</reference>
<dbReference type="SMART" id="SM00987">
    <property type="entry name" value="UreE_C"/>
    <property type="match status" value="1"/>
</dbReference>
<dbReference type="EMBL" id="NEVQ01000016">
    <property type="protein sequence ID" value="OZI54622.1"/>
    <property type="molecule type" value="Genomic_DNA"/>
</dbReference>
<proteinExistence type="predicted"/>
<comment type="caution">
    <text evidence="2">The sequence shown here is derived from an EMBL/GenBank/DDBJ whole genome shotgun (WGS) entry which is preliminary data.</text>
</comment>
<feature type="domain" description="Uracil-DNA glycosylase-like" evidence="1">
    <location>
        <begin position="24"/>
        <end position="181"/>
    </location>
</feature>
<evidence type="ECO:0000313" key="3">
    <source>
        <dbReference type="Proteomes" id="UP000216885"/>
    </source>
</evidence>
<dbReference type="CDD" id="cd10032">
    <property type="entry name" value="UDG-F6_HDG"/>
    <property type="match status" value="1"/>
</dbReference>
<accession>A0A261TZL5</accession>
<protein>
    <submittedName>
        <fullName evidence="2">DNA-deoxyinosine glycosylase</fullName>
    </submittedName>
</protein>
<name>A0A261TZL5_9BORD</name>
<organism evidence="2 3">
    <name type="scientific">Bordetella genomosp. 4</name>
    <dbReference type="NCBI Taxonomy" id="463044"/>
    <lineage>
        <taxon>Bacteria</taxon>
        <taxon>Pseudomonadati</taxon>
        <taxon>Pseudomonadota</taxon>
        <taxon>Betaproteobacteria</taxon>
        <taxon>Burkholderiales</taxon>
        <taxon>Alcaligenaceae</taxon>
        <taxon>Bordetella</taxon>
    </lineage>
</organism>